<dbReference type="RefSeq" id="XP_056066595.1">
    <property type="nucleotide sequence ID" value="XM_056219468.1"/>
</dbReference>
<dbReference type="GeneID" id="80914257"/>
<organism evidence="2 3">
    <name type="scientific">Didymosphaeria variabile</name>
    <dbReference type="NCBI Taxonomy" id="1932322"/>
    <lineage>
        <taxon>Eukaryota</taxon>
        <taxon>Fungi</taxon>
        <taxon>Dikarya</taxon>
        <taxon>Ascomycota</taxon>
        <taxon>Pezizomycotina</taxon>
        <taxon>Dothideomycetes</taxon>
        <taxon>Pleosporomycetidae</taxon>
        <taxon>Pleosporales</taxon>
        <taxon>Massarineae</taxon>
        <taxon>Didymosphaeriaceae</taxon>
        <taxon>Didymosphaeria</taxon>
    </lineage>
</organism>
<evidence type="ECO:0000256" key="1">
    <source>
        <dbReference type="SAM" id="MobiDB-lite"/>
    </source>
</evidence>
<dbReference type="AlphaFoldDB" id="A0A9W8XC73"/>
<dbReference type="Proteomes" id="UP001140513">
    <property type="component" value="Unassembled WGS sequence"/>
</dbReference>
<feature type="region of interest" description="Disordered" evidence="1">
    <location>
        <begin position="172"/>
        <end position="191"/>
    </location>
</feature>
<keyword evidence="3" id="KW-1185">Reference proteome</keyword>
<name>A0A9W8XC73_9PLEO</name>
<dbReference type="EMBL" id="JAPEUX010000008">
    <property type="protein sequence ID" value="KAJ4346795.1"/>
    <property type="molecule type" value="Genomic_DNA"/>
</dbReference>
<reference evidence="2" key="1">
    <citation type="submission" date="2022-10" db="EMBL/GenBank/DDBJ databases">
        <title>Tapping the CABI collections for fungal endophytes: first genome assemblies for Collariella, Neodidymelliopsis, Ascochyta clinopodiicola, Didymella pomorum, Didymosphaeria variabile, Neocosmospora piperis and Neocucurbitaria cava.</title>
        <authorList>
            <person name="Hill R."/>
        </authorList>
    </citation>
    <scope>NUCLEOTIDE SEQUENCE</scope>
    <source>
        <strain evidence="2">IMI 356815</strain>
    </source>
</reference>
<evidence type="ECO:0000313" key="2">
    <source>
        <dbReference type="EMBL" id="KAJ4346795.1"/>
    </source>
</evidence>
<sequence>MASSPPMWDAPDVHFRNEDSQPVDDLELREVELAYYFAALRCLCPTYDYSRVHIDCDWEVLASLYSIFPLESKDQYDPRRHAHGKIPAMFTLHTVSNTLFIRRRPSPDVEHEQHAKASLREFMPAATTSDHNIPASARSVYSVEYELGPFKCVVHFTPDAWSHEDAIPRDTRFAPNLHGKTATGEKSNSESPIQVQQVGEHVSISDLLLVQNVQDAKGIENYPHLPPKRAARLRNKIVHQKHRKAGHRLWCKVFFSRMPKTYRVTLEEWTKRCLKVSPHNNELMPTEVEIEHLRRMFSLLVALREATKSSKTKACVLQLSNGQGTWEHAETKIDLWEPIFEETASRAHDVPKHLCVPQQIVSDEDYRQFWLANSTELHENQSGQSQV</sequence>
<proteinExistence type="predicted"/>
<accession>A0A9W8XC73</accession>
<evidence type="ECO:0000313" key="3">
    <source>
        <dbReference type="Proteomes" id="UP001140513"/>
    </source>
</evidence>
<comment type="caution">
    <text evidence="2">The sequence shown here is derived from an EMBL/GenBank/DDBJ whole genome shotgun (WGS) entry which is preliminary data.</text>
</comment>
<gene>
    <name evidence="2" type="ORF">N0V89_010727</name>
</gene>
<dbReference type="OrthoDB" id="420564at2759"/>
<protein>
    <submittedName>
        <fullName evidence="2">Uncharacterized protein</fullName>
    </submittedName>
</protein>